<dbReference type="InterPro" id="IPR022655">
    <property type="entry name" value="DUF1553"/>
</dbReference>
<dbReference type="InterPro" id="IPR008964">
    <property type="entry name" value="Invasin/intimin_cell_adhesion"/>
</dbReference>
<sequence>MIRSLAAILAVPLALWAGSDRSRAADVLPPASARFAGPTADEVPDFQRHVLPLMGRLGCNGRACHGSFQGQGGFRLSLFGYDFQADHDALMAEGESRVDLEAPESSLILEKPTLTQPHEGGQVLEYDTWEYQLLLRWIEAGAEPAAQGAVFERLEVMPSEVVFQEEGETTQLKVIAHWSDGSIEDVTCLTRFQTNDESIAEVDRDGEVTSTGPGDTYVVAFYDNGVIGTQVIRPVSDRFGGNAPEIASPTEIDQHIATKLKKLGMVPSEVCSDTEFLRRVSLDLTGSLPTPEEIRAFLADEDPEKRAKKVDELLARPTYAAWWTNMLCDLTGASPNNLRGQAASVTMARHWYEWIERRVAENVPYDELIAGIVLGTSREPGQDYDAYLEDVAALYRENDPADFADRETMPYFWARRNVRQPEEKALSFSYAFLGVRLECAQCHKHPFDQWTQDDFHRFTAFFQPISYGFPPQERDRIRELEKALGIAGKPGGVKRREIAKRLQEGEIVPFEEVYVVASRMRGNRRGASSRSGAGRAVTPRVLGGDEVTLAGYSDPREPLMEWLRSEENPYFAQAFVNRVWARYFGRGIIDPPDDMNLANPPSNPALLEALTRGFVASGFDMKWLHREITGSLAYQRSWKPNDTNFLDERNFSRAIVRRLPAEVLLDAVLQATAGPEELTRFAVEADQRAFGPRQRAGTGRGNANYAERVFGRSPRDTNCDCSRSDDPNLLQLIYLQNDQEMHAAIDRRDGWVRSLRKQEEGAPDALIEEAFLRTLSRRPNPEEHEASNAYFEGSKGAEEGLRGLLWALMNTKEFITNH</sequence>
<evidence type="ECO:0000313" key="6">
    <source>
        <dbReference type="Proteomes" id="UP000280296"/>
    </source>
</evidence>
<dbReference type="Pfam" id="PF07587">
    <property type="entry name" value="PSD1"/>
    <property type="match status" value="1"/>
</dbReference>
<accession>A0A432MPJ2</accession>
<keyword evidence="1" id="KW-0732">Signal</keyword>
<evidence type="ECO:0000259" key="4">
    <source>
        <dbReference type="Pfam" id="PF07587"/>
    </source>
</evidence>
<evidence type="ECO:0000313" key="5">
    <source>
        <dbReference type="EMBL" id="RUL89364.1"/>
    </source>
</evidence>
<dbReference type="InterPro" id="IPR011444">
    <property type="entry name" value="DUF1549"/>
</dbReference>
<dbReference type="PANTHER" id="PTHR35889">
    <property type="entry name" value="CYCLOINULO-OLIGOSACCHARIDE FRUCTANOTRANSFERASE-RELATED"/>
    <property type="match status" value="1"/>
</dbReference>
<feature type="domain" description="DUF1553" evidence="4">
    <location>
        <begin position="556"/>
        <end position="790"/>
    </location>
</feature>
<dbReference type="Pfam" id="PF07583">
    <property type="entry name" value="PSCyt2"/>
    <property type="match status" value="1"/>
</dbReference>
<dbReference type="Pfam" id="PF02368">
    <property type="entry name" value="Big_2"/>
    <property type="match status" value="1"/>
</dbReference>
<feature type="chain" id="PRO_5019292218" evidence="1">
    <location>
        <begin position="25"/>
        <end position="818"/>
    </location>
</feature>
<dbReference type="OrthoDB" id="289126at2"/>
<dbReference type="EMBL" id="RYZH01000003">
    <property type="protein sequence ID" value="RUL89364.1"/>
    <property type="molecule type" value="Genomic_DNA"/>
</dbReference>
<dbReference type="SUPFAM" id="SSF49373">
    <property type="entry name" value="Invasin/intimin cell-adhesion fragments"/>
    <property type="match status" value="1"/>
</dbReference>
<gene>
    <name evidence="5" type="ORF">TsocGM_02850</name>
</gene>
<proteinExistence type="predicted"/>
<evidence type="ECO:0000259" key="3">
    <source>
        <dbReference type="Pfam" id="PF07583"/>
    </source>
</evidence>
<feature type="domain" description="DUF1549" evidence="3">
    <location>
        <begin position="251"/>
        <end position="465"/>
    </location>
</feature>
<keyword evidence="6" id="KW-1185">Reference proteome</keyword>
<name>A0A432MPJ2_9BACT</name>
<evidence type="ECO:0000256" key="1">
    <source>
        <dbReference type="SAM" id="SignalP"/>
    </source>
</evidence>
<dbReference type="AlphaFoldDB" id="A0A432MPJ2"/>
<evidence type="ECO:0000259" key="2">
    <source>
        <dbReference type="Pfam" id="PF02368"/>
    </source>
</evidence>
<feature type="signal peptide" evidence="1">
    <location>
        <begin position="1"/>
        <end position="24"/>
    </location>
</feature>
<dbReference type="RefSeq" id="WP_126723800.1">
    <property type="nucleotide sequence ID" value="NZ_RYZH01000003.1"/>
</dbReference>
<organism evidence="5 6">
    <name type="scientific">Tautonia sociabilis</name>
    <dbReference type="NCBI Taxonomy" id="2080755"/>
    <lineage>
        <taxon>Bacteria</taxon>
        <taxon>Pseudomonadati</taxon>
        <taxon>Planctomycetota</taxon>
        <taxon>Planctomycetia</taxon>
        <taxon>Isosphaerales</taxon>
        <taxon>Isosphaeraceae</taxon>
        <taxon>Tautonia</taxon>
    </lineage>
</organism>
<comment type="caution">
    <text evidence="5">The sequence shown here is derived from an EMBL/GenBank/DDBJ whole genome shotgun (WGS) entry which is preliminary data.</text>
</comment>
<feature type="domain" description="BIG2" evidence="2">
    <location>
        <begin position="153"/>
        <end position="227"/>
    </location>
</feature>
<protein>
    <submittedName>
        <fullName evidence="5">DUF1549 domain-containing protein</fullName>
    </submittedName>
</protein>
<reference evidence="5 6" key="2">
    <citation type="submission" date="2019-01" db="EMBL/GenBank/DDBJ databases">
        <title>Tautonia sociabilis, a novel thermotolerant planctomycete of Isosphaeraceae family, isolated from a 4000 m deep subterranean habitat.</title>
        <authorList>
            <person name="Kovaleva O.L."/>
            <person name="Elcheninov A.G."/>
            <person name="Van Heerden E."/>
            <person name="Toshchakov S.V."/>
            <person name="Novikov A."/>
            <person name="Bonch-Osmolovskaya E.A."/>
            <person name="Kublanov I.V."/>
        </authorList>
    </citation>
    <scope>NUCLEOTIDE SEQUENCE [LARGE SCALE GENOMIC DNA]</scope>
    <source>
        <strain evidence="5 6">GM2012</strain>
    </source>
</reference>
<dbReference type="InterPro" id="IPR003343">
    <property type="entry name" value="Big_2"/>
</dbReference>
<dbReference type="Gene3D" id="2.60.40.1080">
    <property type="match status" value="1"/>
</dbReference>
<dbReference type="Proteomes" id="UP000280296">
    <property type="component" value="Unassembled WGS sequence"/>
</dbReference>
<reference evidence="5 6" key="1">
    <citation type="submission" date="2018-12" db="EMBL/GenBank/DDBJ databases">
        <authorList>
            <person name="Toschakov S.V."/>
        </authorList>
    </citation>
    <scope>NUCLEOTIDE SEQUENCE [LARGE SCALE GENOMIC DNA]</scope>
    <source>
        <strain evidence="5 6">GM2012</strain>
    </source>
</reference>
<dbReference type="PANTHER" id="PTHR35889:SF3">
    <property type="entry name" value="F-BOX DOMAIN-CONTAINING PROTEIN"/>
    <property type="match status" value="1"/>
</dbReference>